<evidence type="ECO:0000259" key="12">
    <source>
        <dbReference type="PROSITE" id="PS50864"/>
    </source>
</evidence>
<dbReference type="Gene3D" id="3.30.40.10">
    <property type="entry name" value="Zinc/RING finger domain, C3HC4 (zinc finger)"/>
    <property type="match status" value="1"/>
</dbReference>
<dbReference type="GeneID" id="105306126"/>
<evidence type="ECO:0000259" key="10">
    <source>
        <dbReference type="PROSITE" id="PS50014"/>
    </source>
</evidence>
<dbReference type="FunFam" id="1.20.920.10:FF:000028">
    <property type="entry name" value="Nuclear autoantigen Sp-100"/>
    <property type="match status" value="1"/>
</dbReference>
<dbReference type="InterPro" id="IPR030411">
    <property type="entry name" value="Sp140_Bromo"/>
</dbReference>
<keyword evidence="13" id="KW-1185">Reference proteome</keyword>
<dbReference type="SMART" id="SM00297">
    <property type="entry name" value="BROMO"/>
    <property type="match status" value="1"/>
</dbReference>
<feature type="compositionally biased region" description="Polar residues" evidence="9">
    <location>
        <begin position="199"/>
        <end position="208"/>
    </location>
</feature>
<dbReference type="PROSITE" id="PS01359">
    <property type="entry name" value="ZF_PHD_1"/>
    <property type="match status" value="1"/>
</dbReference>
<dbReference type="SUPFAM" id="SSF57903">
    <property type="entry name" value="FYVE/PHD zinc finger"/>
    <property type="match status" value="1"/>
</dbReference>
<evidence type="ECO:0000256" key="5">
    <source>
        <dbReference type="ARBA" id="ARBA00023117"/>
    </source>
</evidence>
<keyword evidence="3 8" id="KW-0863">Zinc-finger</keyword>
<feature type="domain" description="PHD-type" evidence="11">
    <location>
        <begin position="331"/>
        <end position="377"/>
    </location>
</feature>
<dbReference type="AlphaFoldDB" id="A0A6P3RCT1"/>
<keyword evidence="6" id="KW-0238">DNA-binding</keyword>
<proteinExistence type="predicted"/>
<dbReference type="SMART" id="SM00249">
    <property type="entry name" value="PHD"/>
    <property type="match status" value="1"/>
</dbReference>
<dbReference type="Pfam" id="PF00628">
    <property type="entry name" value="PHD"/>
    <property type="match status" value="1"/>
</dbReference>
<dbReference type="InterPro" id="IPR019786">
    <property type="entry name" value="Zinc_finger_PHD-type_CS"/>
</dbReference>
<dbReference type="FunFam" id="3.30.40.10:FF:000294">
    <property type="entry name" value="Nuclear autoantigen Sp-100"/>
    <property type="match status" value="1"/>
</dbReference>
<name>A0A6P3RCT1_PTEVA</name>
<evidence type="ECO:0000256" key="6">
    <source>
        <dbReference type="ARBA" id="ARBA00023125"/>
    </source>
</evidence>
<dbReference type="RefSeq" id="XP_011379329.2">
    <property type="nucleotide sequence ID" value="XM_011381027.2"/>
</dbReference>
<dbReference type="PANTHER" id="PTHR46386">
    <property type="entry name" value="NUCLEAR BODY PROTEIN SP140"/>
    <property type="match status" value="1"/>
</dbReference>
<dbReference type="InterPro" id="IPR013083">
    <property type="entry name" value="Znf_RING/FYVE/PHD"/>
</dbReference>
<feature type="region of interest" description="Disordered" evidence="9">
    <location>
        <begin position="1"/>
        <end position="80"/>
    </location>
</feature>
<evidence type="ECO:0000259" key="11">
    <source>
        <dbReference type="PROSITE" id="PS50016"/>
    </source>
</evidence>
<dbReference type="GO" id="GO:0005730">
    <property type="term" value="C:nucleolus"/>
    <property type="evidence" value="ECO:0007669"/>
    <property type="project" value="UniProtKB-ARBA"/>
</dbReference>
<feature type="domain" description="Bromo" evidence="10">
    <location>
        <begin position="412"/>
        <end position="474"/>
    </location>
</feature>
<dbReference type="InterPro" id="IPR011011">
    <property type="entry name" value="Znf_FYVE_PHD"/>
</dbReference>
<evidence type="ECO:0000256" key="8">
    <source>
        <dbReference type="PROSITE-ProRule" id="PRU00146"/>
    </source>
</evidence>
<dbReference type="GO" id="GO:0005737">
    <property type="term" value="C:cytoplasm"/>
    <property type="evidence" value="ECO:0007669"/>
    <property type="project" value="UniProtKB-ARBA"/>
</dbReference>
<dbReference type="PANTHER" id="PTHR46386:SF8">
    <property type="entry name" value="NUCLEAR BODY PROTEIN SP140"/>
    <property type="match status" value="1"/>
</dbReference>
<accession>A0A6P3RCT1</accession>
<dbReference type="InterPro" id="IPR036427">
    <property type="entry name" value="Bromodomain-like_sf"/>
</dbReference>
<dbReference type="GO" id="GO:0003677">
    <property type="term" value="F:DNA binding"/>
    <property type="evidence" value="ECO:0007669"/>
    <property type="project" value="UniProtKB-KW"/>
</dbReference>
<feature type="compositionally biased region" description="Basic and acidic residues" evidence="9">
    <location>
        <begin position="1"/>
        <end position="37"/>
    </location>
</feature>
<dbReference type="SUPFAM" id="SSF47370">
    <property type="entry name" value="Bromodomain"/>
    <property type="match status" value="1"/>
</dbReference>
<evidence type="ECO:0000256" key="1">
    <source>
        <dbReference type="ARBA" id="ARBA00022553"/>
    </source>
</evidence>
<dbReference type="InterPro" id="IPR001965">
    <property type="entry name" value="Znf_PHD"/>
</dbReference>
<protein>
    <submittedName>
        <fullName evidence="14">Nuclear body protein SP140-like</fullName>
    </submittedName>
</protein>
<evidence type="ECO:0000256" key="2">
    <source>
        <dbReference type="ARBA" id="ARBA00022723"/>
    </source>
</evidence>
<dbReference type="CDD" id="cd15626">
    <property type="entry name" value="PHD_SP110_140"/>
    <property type="match status" value="1"/>
</dbReference>
<organism evidence="13 14">
    <name type="scientific">Pteropus vampyrus</name>
    <name type="common">Large flying fox</name>
    <dbReference type="NCBI Taxonomy" id="132908"/>
    <lineage>
        <taxon>Eukaryota</taxon>
        <taxon>Metazoa</taxon>
        <taxon>Chordata</taxon>
        <taxon>Craniata</taxon>
        <taxon>Vertebrata</taxon>
        <taxon>Euteleostomi</taxon>
        <taxon>Mammalia</taxon>
        <taxon>Eutheria</taxon>
        <taxon>Laurasiatheria</taxon>
        <taxon>Chiroptera</taxon>
        <taxon>Yinpterochiroptera</taxon>
        <taxon>Pteropodoidea</taxon>
        <taxon>Pteropodidae</taxon>
        <taxon>Pteropodinae</taxon>
        <taxon>Pteropus</taxon>
    </lineage>
</organism>
<dbReference type="InterPro" id="IPR001487">
    <property type="entry name" value="Bromodomain"/>
</dbReference>
<keyword evidence="2" id="KW-0479">Metal-binding</keyword>
<reference evidence="14" key="1">
    <citation type="submission" date="2025-08" db="UniProtKB">
        <authorList>
            <consortium name="RefSeq"/>
        </authorList>
    </citation>
    <scope>IDENTIFICATION</scope>
    <source>
        <tissue evidence="14">Kidney</tissue>
    </source>
</reference>
<sequence length="512" mass="58255">MITEKERDEVASPALCDREVSGEVEALQREREGESEKLPSSLLSCDGQVSVGIEALQTDREGESEELPSSPLPCDGQGTERPVGGNENYSNVMSFSKDIPECTEARTESSRACDTIETVDLGSNSILGKLKKKRVKKRGYSWSRNKKRRQINVHQKGAELPACANEKYSCVMGSSKGVPVGPKARTKGSRECDTTETVDLGNNSSSGTLRRKRGSRKHRDESVDFHAEILPVTCGALKGMLYKNKLKKGSIKKCIRGKDGNWFTPKEFEIKGGYERSKSWKMSVRCGGKPLKWLMEEGFLPTPPRIYGRRKQQRLPNSHDNTSIDLCQRNSDVCEVCHDGGKLFCCDTCSRSFHEDCHLPPVETERDLWSCIFCRIKAYTASQKCNRESEVLEKQMGPEEQLACEFLLVKVYCHSESSFFAKIPYYYYINEASQKLNEPMWLDKIKRRLKEQGYPQVEGFVRDMRLIFQNHRAYYKYNDFGLMGLRLEAEFEKSFKEVFAIQETNENSSLVQ</sequence>
<keyword evidence="5 7" id="KW-0103">Bromodomain</keyword>
<dbReference type="Gene3D" id="3.10.390.10">
    <property type="entry name" value="SAND domain-like"/>
    <property type="match status" value="1"/>
</dbReference>
<dbReference type="PROSITE" id="PS50016">
    <property type="entry name" value="ZF_PHD_2"/>
    <property type="match status" value="1"/>
</dbReference>
<dbReference type="Proteomes" id="UP000515202">
    <property type="component" value="Unplaced"/>
</dbReference>
<keyword evidence="1" id="KW-0597">Phosphoprotein</keyword>
<dbReference type="FunFam" id="3.10.390.10:FF:000005">
    <property type="entry name" value="SP140 nuclear body protein"/>
    <property type="match status" value="1"/>
</dbReference>
<evidence type="ECO:0000256" key="3">
    <source>
        <dbReference type="ARBA" id="ARBA00022771"/>
    </source>
</evidence>
<dbReference type="InterPro" id="IPR043563">
    <property type="entry name" value="Sp110/Sp140/Sp140L-like"/>
</dbReference>
<dbReference type="Pfam" id="PF01342">
    <property type="entry name" value="SAND"/>
    <property type="match status" value="1"/>
</dbReference>
<evidence type="ECO:0000256" key="7">
    <source>
        <dbReference type="PROSITE-ProRule" id="PRU00035"/>
    </source>
</evidence>
<evidence type="ECO:0000313" key="14">
    <source>
        <dbReference type="RefSeq" id="XP_011379329.2"/>
    </source>
</evidence>
<dbReference type="PROSITE" id="PS50014">
    <property type="entry name" value="BROMODOMAIN_2"/>
    <property type="match status" value="1"/>
</dbReference>
<dbReference type="OrthoDB" id="1870062at2759"/>
<dbReference type="PROSITE" id="PS50864">
    <property type="entry name" value="SAND"/>
    <property type="match status" value="1"/>
</dbReference>
<dbReference type="GO" id="GO:0000981">
    <property type="term" value="F:DNA-binding transcription factor activity, RNA polymerase II-specific"/>
    <property type="evidence" value="ECO:0007669"/>
    <property type="project" value="TreeGrafter"/>
</dbReference>
<gene>
    <name evidence="14" type="primary">LOC105306126</name>
</gene>
<dbReference type="Pfam" id="PF00439">
    <property type="entry name" value="Bromodomain"/>
    <property type="match status" value="1"/>
</dbReference>
<dbReference type="GO" id="GO:0006952">
    <property type="term" value="P:defense response"/>
    <property type="evidence" value="ECO:0007669"/>
    <property type="project" value="UniProtKB-ARBA"/>
</dbReference>
<feature type="region of interest" description="Disordered" evidence="9">
    <location>
        <begin position="199"/>
        <end position="219"/>
    </location>
</feature>
<dbReference type="KEGG" id="pvp:105306126"/>
<keyword evidence="4" id="KW-0862">Zinc</keyword>
<dbReference type="InterPro" id="IPR010919">
    <property type="entry name" value="SAND-like_dom_sf"/>
</dbReference>
<dbReference type="GO" id="GO:0008270">
    <property type="term" value="F:zinc ion binding"/>
    <property type="evidence" value="ECO:0007669"/>
    <property type="project" value="UniProtKB-KW"/>
</dbReference>
<dbReference type="Gene3D" id="1.20.920.10">
    <property type="entry name" value="Bromodomain-like"/>
    <property type="match status" value="1"/>
</dbReference>
<evidence type="ECO:0000256" key="4">
    <source>
        <dbReference type="ARBA" id="ARBA00022833"/>
    </source>
</evidence>
<dbReference type="SUPFAM" id="SSF63763">
    <property type="entry name" value="SAND domain-like"/>
    <property type="match status" value="1"/>
</dbReference>
<dbReference type="InterPro" id="IPR000770">
    <property type="entry name" value="SAND_dom"/>
</dbReference>
<dbReference type="SMART" id="SM00258">
    <property type="entry name" value="SAND"/>
    <property type="match status" value="1"/>
</dbReference>
<dbReference type="CDD" id="cd05501">
    <property type="entry name" value="Bromo_SP100C_like"/>
    <property type="match status" value="1"/>
</dbReference>
<dbReference type="InterPro" id="IPR019787">
    <property type="entry name" value="Znf_PHD-finger"/>
</dbReference>
<feature type="domain" description="SAND" evidence="12">
    <location>
        <begin position="220"/>
        <end position="301"/>
    </location>
</feature>
<evidence type="ECO:0000256" key="9">
    <source>
        <dbReference type="SAM" id="MobiDB-lite"/>
    </source>
</evidence>
<evidence type="ECO:0000313" key="13">
    <source>
        <dbReference type="Proteomes" id="UP000515202"/>
    </source>
</evidence>